<evidence type="ECO:0000313" key="1">
    <source>
        <dbReference type="EMBL" id="JAD97394.1"/>
    </source>
</evidence>
<reference evidence="1" key="2">
    <citation type="journal article" date="2015" name="Data Brief">
        <title>Shoot transcriptome of the giant reed, Arundo donax.</title>
        <authorList>
            <person name="Barrero R.A."/>
            <person name="Guerrero F.D."/>
            <person name="Moolhuijzen P."/>
            <person name="Goolsby J.A."/>
            <person name="Tidwell J."/>
            <person name="Bellgard S.E."/>
            <person name="Bellgard M.I."/>
        </authorList>
    </citation>
    <scope>NUCLEOTIDE SEQUENCE</scope>
    <source>
        <tissue evidence="1">Shoot tissue taken approximately 20 cm above the soil surface</tissue>
    </source>
</reference>
<reference evidence="1" key="1">
    <citation type="submission" date="2014-09" db="EMBL/GenBank/DDBJ databases">
        <authorList>
            <person name="Magalhaes I.L.F."/>
            <person name="Oliveira U."/>
            <person name="Santos F.R."/>
            <person name="Vidigal T.H.D.A."/>
            <person name="Brescovit A.D."/>
            <person name="Santos A.J."/>
        </authorList>
    </citation>
    <scope>NUCLEOTIDE SEQUENCE</scope>
    <source>
        <tissue evidence="1">Shoot tissue taken approximately 20 cm above the soil surface</tissue>
    </source>
</reference>
<protein>
    <submittedName>
        <fullName evidence="1">Uncharacterized protein</fullName>
    </submittedName>
</protein>
<dbReference type="EMBL" id="GBRH01200501">
    <property type="protein sequence ID" value="JAD97394.1"/>
    <property type="molecule type" value="Transcribed_RNA"/>
</dbReference>
<organism evidence="1">
    <name type="scientific">Arundo donax</name>
    <name type="common">Giant reed</name>
    <name type="synonym">Donax arundinaceus</name>
    <dbReference type="NCBI Taxonomy" id="35708"/>
    <lineage>
        <taxon>Eukaryota</taxon>
        <taxon>Viridiplantae</taxon>
        <taxon>Streptophyta</taxon>
        <taxon>Embryophyta</taxon>
        <taxon>Tracheophyta</taxon>
        <taxon>Spermatophyta</taxon>
        <taxon>Magnoliopsida</taxon>
        <taxon>Liliopsida</taxon>
        <taxon>Poales</taxon>
        <taxon>Poaceae</taxon>
        <taxon>PACMAD clade</taxon>
        <taxon>Arundinoideae</taxon>
        <taxon>Arundineae</taxon>
        <taxon>Arundo</taxon>
    </lineage>
</organism>
<sequence length="50" mass="5779">MVKLRPSPGSGTFHSVLPFHELTVRGGFCLIFLHFRTFHLRIDENLCCFT</sequence>
<accession>A0A0A9E9C1</accession>
<name>A0A0A9E9C1_ARUDO</name>
<dbReference type="AlphaFoldDB" id="A0A0A9E9C1"/>
<proteinExistence type="predicted"/>